<gene>
    <name evidence="2" type="ORF">ARB_07184</name>
</gene>
<keyword evidence="3" id="KW-1185">Reference proteome</keyword>
<feature type="region of interest" description="Disordered" evidence="1">
    <location>
        <begin position="1"/>
        <end position="181"/>
    </location>
</feature>
<dbReference type="HOGENOM" id="CLU_1488667_0_0_1"/>
<reference evidence="3" key="1">
    <citation type="journal article" date="2011" name="Genome Biol.">
        <title>Comparative and functional genomics provide insights into the pathogenicity of dermatophytic fungi.</title>
        <authorList>
            <person name="Burmester A."/>
            <person name="Shelest E."/>
            <person name="Gloeckner G."/>
            <person name="Heddergott C."/>
            <person name="Schindler S."/>
            <person name="Staib P."/>
            <person name="Heidel A."/>
            <person name="Felder M."/>
            <person name="Petzold A."/>
            <person name="Szafranski K."/>
            <person name="Feuermann M."/>
            <person name="Pedruzzi I."/>
            <person name="Priebe S."/>
            <person name="Groth M."/>
            <person name="Winkler R."/>
            <person name="Li W."/>
            <person name="Kniemeyer O."/>
            <person name="Schroeckh V."/>
            <person name="Hertweck C."/>
            <person name="Hube B."/>
            <person name="White T.C."/>
            <person name="Platzer M."/>
            <person name="Guthke R."/>
            <person name="Heitman J."/>
            <person name="Woestemeyer J."/>
            <person name="Zipfel P.F."/>
            <person name="Monod M."/>
            <person name="Brakhage A.A."/>
        </authorList>
    </citation>
    <scope>NUCLEOTIDE SEQUENCE [LARGE SCALE GENOMIC DNA]</scope>
    <source>
        <strain evidence="3">ATCC MYA-4681 / CBS 112371</strain>
    </source>
</reference>
<organism evidence="2 3">
    <name type="scientific">Arthroderma benhamiae (strain ATCC MYA-4681 / CBS 112371)</name>
    <name type="common">Trichophyton mentagrophytes</name>
    <dbReference type="NCBI Taxonomy" id="663331"/>
    <lineage>
        <taxon>Eukaryota</taxon>
        <taxon>Fungi</taxon>
        <taxon>Dikarya</taxon>
        <taxon>Ascomycota</taxon>
        <taxon>Pezizomycotina</taxon>
        <taxon>Eurotiomycetes</taxon>
        <taxon>Eurotiomycetidae</taxon>
        <taxon>Onygenales</taxon>
        <taxon>Arthrodermataceae</taxon>
        <taxon>Trichophyton</taxon>
    </lineage>
</organism>
<dbReference type="KEGG" id="abe:ARB_07184"/>
<comment type="caution">
    <text evidence="2">The sequence shown here is derived from an EMBL/GenBank/DDBJ whole genome shotgun (WGS) entry which is preliminary data.</text>
</comment>
<sequence length="181" mass="19623">MAGRAGELTYQADNKSNASNARERETEGQRGASRRAEGDGEGEVERPKQQQEAGGGGEAEDKPRKRRAAEAACAVRFAASFFPDSRRPFPFGPRGAGQARSREPARERRRTESARGEPEESQSDDGWDGWDGEASQGHGHGRPAVSTLLCSGPKSKAGTTQVEFQRKMPPRKKAPSVRSTE</sequence>
<dbReference type="Proteomes" id="UP000008866">
    <property type="component" value="Unassembled WGS sequence"/>
</dbReference>
<evidence type="ECO:0000313" key="3">
    <source>
        <dbReference type="Proteomes" id="UP000008866"/>
    </source>
</evidence>
<feature type="compositionally biased region" description="Polar residues" evidence="1">
    <location>
        <begin position="11"/>
        <end position="20"/>
    </location>
</feature>
<feature type="compositionally biased region" description="Acidic residues" evidence="1">
    <location>
        <begin position="119"/>
        <end position="131"/>
    </location>
</feature>
<name>D4ASG9_ARTBC</name>
<feature type="compositionally biased region" description="Basic and acidic residues" evidence="1">
    <location>
        <begin position="21"/>
        <end position="49"/>
    </location>
</feature>
<evidence type="ECO:0000256" key="1">
    <source>
        <dbReference type="SAM" id="MobiDB-lite"/>
    </source>
</evidence>
<feature type="compositionally biased region" description="Basic and acidic residues" evidence="1">
    <location>
        <begin position="100"/>
        <end position="118"/>
    </location>
</feature>
<evidence type="ECO:0000313" key="2">
    <source>
        <dbReference type="EMBL" id="EFE34233.1"/>
    </source>
</evidence>
<dbReference type="EMBL" id="ABSU01000007">
    <property type="protein sequence ID" value="EFE34233.1"/>
    <property type="molecule type" value="Genomic_DNA"/>
</dbReference>
<dbReference type="GeneID" id="9527176"/>
<proteinExistence type="predicted"/>
<feature type="compositionally biased region" description="Low complexity" evidence="1">
    <location>
        <begin position="70"/>
        <end position="99"/>
    </location>
</feature>
<protein>
    <submittedName>
        <fullName evidence="2">Uncharacterized protein</fullName>
    </submittedName>
</protein>
<dbReference type="RefSeq" id="XP_003014622.1">
    <property type="nucleotide sequence ID" value="XM_003014576.1"/>
</dbReference>
<accession>D4ASG9</accession>
<dbReference type="AlphaFoldDB" id="D4ASG9"/>